<keyword evidence="2" id="KW-1185">Reference proteome</keyword>
<dbReference type="Proteomes" id="UP000790377">
    <property type="component" value="Unassembled WGS sequence"/>
</dbReference>
<comment type="caution">
    <text evidence="1">The sequence shown here is derived from an EMBL/GenBank/DDBJ whole genome shotgun (WGS) entry which is preliminary data.</text>
</comment>
<proteinExistence type="predicted"/>
<protein>
    <submittedName>
        <fullName evidence="1">Guanine nucleotide binding protein, alpha subunit</fullName>
    </submittedName>
</protein>
<reference evidence="1" key="1">
    <citation type="journal article" date="2021" name="New Phytol.">
        <title>Evolutionary innovations through gain and loss of genes in the ectomycorrhizal Boletales.</title>
        <authorList>
            <person name="Wu G."/>
            <person name="Miyauchi S."/>
            <person name="Morin E."/>
            <person name="Kuo A."/>
            <person name="Drula E."/>
            <person name="Varga T."/>
            <person name="Kohler A."/>
            <person name="Feng B."/>
            <person name="Cao Y."/>
            <person name="Lipzen A."/>
            <person name="Daum C."/>
            <person name="Hundley H."/>
            <person name="Pangilinan J."/>
            <person name="Johnson J."/>
            <person name="Barry K."/>
            <person name="LaButti K."/>
            <person name="Ng V."/>
            <person name="Ahrendt S."/>
            <person name="Min B."/>
            <person name="Choi I.G."/>
            <person name="Park H."/>
            <person name="Plett J.M."/>
            <person name="Magnuson J."/>
            <person name="Spatafora J.W."/>
            <person name="Nagy L.G."/>
            <person name="Henrissat B."/>
            <person name="Grigoriev I.V."/>
            <person name="Yang Z.L."/>
            <person name="Xu J."/>
            <person name="Martin F.M."/>
        </authorList>
    </citation>
    <scope>NUCLEOTIDE SEQUENCE</scope>
    <source>
        <strain evidence="1">ATCC 28755</strain>
    </source>
</reference>
<sequence>MVFHHDSSDPLALVIAPPPNETAEERAAREEREAEAQRISDSIDAEINADRIARKKREGVVKILLLGQSESGKSTTLKNFRMKYAHDKWIEERASWRTVIQLNLVRAINIILDALQLEMSGVPLEDEVQDPNLRPLVFTSEHQRLKLRLGPLRGVESDLKRLLGSATNPQSRPSSRAGTPSPTDSPKPSQEFSVRSWNLLSVLQAPRQDRSKRTGKQDGVDPNDITEVIASCRDDMVALWKDDLVREVLKRRRIKIDDSASFFLSQLSRLSNREYQPTDEDILRARLRTVDIQEHELRMGDGDGRENWIIYDVGGSRTQRAAWLPYFDQVNAVIFLAPISCFDEKLIEDPRVNRLEDSFILWKAVCSSKLLTNTTLIMFLNKIDLLEKKIANGILIKQHLPSYGDRPNETGAVVKYLRQKFKDTVKQCSPEPRACHVYPTSVTDPKTTAVTLLSVRDGILREHLKRANFV</sequence>
<name>A0ACB8AIF8_9AGAM</name>
<accession>A0ACB8AIF8</accession>
<evidence type="ECO:0000313" key="2">
    <source>
        <dbReference type="Proteomes" id="UP000790377"/>
    </source>
</evidence>
<gene>
    <name evidence="1" type="ORF">BJ138DRAFT_736779</name>
</gene>
<evidence type="ECO:0000313" key="1">
    <source>
        <dbReference type="EMBL" id="KAH7912751.1"/>
    </source>
</evidence>
<organism evidence="1 2">
    <name type="scientific">Hygrophoropsis aurantiaca</name>
    <dbReference type="NCBI Taxonomy" id="72124"/>
    <lineage>
        <taxon>Eukaryota</taxon>
        <taxon>Fungi</taxon>
        <taxon>Dikarya</taxon>
        <taxon>Basidiomycota</taxon>
        <taxon>Agaricomycotina</taxon>
        <taxon>Agaricomycetes</taxon>
        <taxon>Agaricomycetidae</taxon>
        <taxon>Boletales</taxon>
        <taxon>Coniophorineae</taxon>
        <taxon>Hygrophoropsidaceae</taxon>
        <taxon>Hygrophoropsis</taxon>
    </lineage>
</organism>
<dbReference type="EMBL" id="MU267644">
    <property type="protein sequence ID" value="KAH7912751.1"/>
    <property type="molecule type" value="Genomic_DNA"/>
</dbReference>